<keyword evidence="3 8" id="KW-0812">Transmembrane</keyword>
<dbReference type="PANTHER" id="PTHR42643:SF31">
    <property type="entry name" value="IONOTROPIC RECEPTOR 68B-RELATED"/>
    <property type="match status" value="1"/>
</dbReference>
<reference evidence="9 10" key="1">
    <citation type="submission" date="2023-09" db="EMBL/GenBank/DDBJ databases">
        <title>Nesidiocoris tenuis whole genome shotgun sequence.</title>
        <authorList>
            <person name="Shibata T."/>
            <person name="Shimoda M."/>
            <person name="Kobayashi T."/>
            <person name="Uehara T."/>
        </authorList>
    </citation>
    <scope>NUCLEOTIDE SEQUENCE [LARGE SCALE GENOMIC DNA]</scope>
    <source>
        <strain evidence="9 10">Japan</strain>
    </source>
</reference>
<dbReference type="EMBL" id="AP028915">
    <property type="protein sequence ID" value="BES96771.1"/>
    <property type="molecule type" value="Genomic_DNA"/>
</dbReference>
<keyword evidence="2" id="KW-1003">Cell membrane</keyword>
<dbReference type="PANTHER" id="PTHR42643">
    <property type="entry name" value="IONOTROPIC RECEPTOR 20A-RELATED"/>
    <property type="match status" value="1"/>
</dbReference>
<dbReference type="SUPFAM" id="SSF53850">
    <property type="entry name" value="Periplasmic binding protein-like II"/>
    <property type="match status" value="1"/>
</dbReference>
<gene>
    <name evidence="9" type="ORF">NTJ_09584</name>
</gene>
<comment type="subcellular location">
    <subcellularLocation>
        <location evidence="1">Cell membrane</location>
        <topology evidence="1">Multi-pass membrane protein</topology>
    </subcellularLocation>
</comment>
<keyword evidence="7" id="KW-0325">Glycoprotein</keyword>
<evidence type="ECO:0000313" key="10">
    <source>
        <dbReference type="Proteomes" id="UP001307889"/>
    </source>
</evidence>
<evidence type="ECO:0008006" key="11">
    <source>
        <dbReference type="Google" id="ProtNLM"/>
    </source>
</evidence>
<keyword evidence="10" id="KW-1185">Reference proteome</keyword>
<keyword evidence="5 8" id="KW-0472">Membrane</keyword>
<name>A0ABN7AX51_9HEMI</name>
<evidence type="ECO:0000313" key="9">
    <source>
        <dbReference type="EMBL" id="BES96771.1"/>
    </source>
</evidence>
<evidence type="ECO:0000256" key="2">
    <source>
        <dbReference type="ARBA" id="ARBA00022475"/>
    </source>
</evidence>
<feature type="transmembrane region" description="Helical" evidence="8">
    <location>
        <begin position="556"/>
        <end position="575"/>
    </location>
</feature>
<protein>
    <recommendedName>
        <fullName evidence="11">Ionotropic glutamate receptor C-terminal domain-containing protein</fullName>
    </recommendedName>
</protein>
<organism evidence="9 10">
    <name type="scientific">Nesidiocoris tenuis</name>
    <dbReference type="NCBI Taxonomy" id="355587"/>
    <lineage>
        <taxon>Eukaryota</taxon>
        <taxon>Metazoa</taxon>
        <taxon>Ecdysozoa</taxon>
        <taxon>Arthropoda</taxon>
        <taxon>Hexapoda</taxon>
        <taxon>Insecta</taxon>
        <taxon>Pterygota</taxon>
        <taxon>Neoptera</taxon>
        <taxon>Paraneoptera</taxon>
        <taxon>Hemiptera</taxon>
        <taxon>Heteroptera</taxon>
        <taxon>Panheteroptera</taxon>
        <taxon>Cimicomorpha</taxon>
        <taxon>Miridae</taxon>
        <taxon>Dicyphina</taxon>
        <taxon>Nesidiocoris</taxon>
    </lineage>
</organism>
<dbReference type="Gene3D" id="3.40.190.10">
    <property type="entry name" value="Periplasmic binding protein-like II"/>
    <property type="match status" value="1"/>
</dbReference>
<proteinExistence type="predicted"/>
<dbReference type="Proteomes" id="UP001307889">
    <property type="component" value="Chromosome 7"/>
</dbReference>
<sequence length="602" mass="68624">MKGHMPFHRSLCRGAEQKKRHHKNMPTNIVSSFMILNSIYIDFDPSWRNSEIALYQDDLYTMQPEDYVLLYQTSPALILLNQTNRDPRTANIFLTDNVSFLHSFLDVKSFFRAKLFYSCITNNVTDEIEDFLHTLWHDFRVAGGGIIPSTKEIFYYKPSKMKVIIEPWDEGYTARKMKQDSLAGIEGLSLSVVYFPREGSFEVENGTQYLRGQDGEIMKIIAEKLNMPLQLTRTTDGRKYGSVNANGSVEGAFNDLLIRKANITGNSHFVKDYGINGIVFTAPVSADQLSVLVPAPRKIPTSVALARMLGFEIIFTHLLLCLTGTQITQYLGRVLGVRNGQNKMSQREIFSLPYRMFLGVPTVFRSKLLSDRILLSACLLTTLVISNYFQGYMTTISSTTVREKLITTLEDLRKSRIEIVYSNKDVSGYMSDSEDRKGVNFKLVSVEESIAASNRCDVGRTQRIYSIFNRQNIMYRGKKSQNIMGVVNECLVTYPLAFVMTEGFPLIDKVNSIVVRVVQSGLYQKWTFDGTPFGTYIPAELKKTSSNEEPVRLAELYYALAILQIGIAISSVVFLGENLSKFFKPVKNRRKKRERIFHRFVY</sequence>
<accession>A0ABN7AX51</accession>
<evidence type="ECO:0000256" key="6">
    <source>
        <dbReference type="ARBA" id="ARBA00023170"/>
    </source>
</evidence>
<evidence type="ECO:0000256" key="1">
    <source>
        <dbReference type="ARBA" id="ARBA00004651"/>
    </source>
</evidence>
<evidence type="ECO:0000256" key="3">
    <source>
        <dbReference type="ARBA" id="ARBA00022692"/>
    </source>
</evidence>
<evidence type="ECO:0000256" key="7">
    <source>
        <dbReference type="ARBA" id="ARBA00023180"/>
    </source>
</evidence>
<evidence type="ECO:0000256" key="4">
    <source>
        <dbReference type="ARBA" id="ARBA00022989"/>
    </source>
</evidence>
<keyword evidence="6" id="KW-0675">Receptor</keyword>
<keyword evidence="4 8" id="KW-1133">Transmembrane helix</keyword>
<dbReference type="InterPro" id="IPR052192">
    <property type="entry name" value="Insect_Ionotropic_Sensory_Rcpt"/>
</dbReference>
<evidence type="ECO:0000256" key="5">
    <source>
        <dbReference type="ARBA" id="ARBA00023136"/>
    </source>
</evidence>
<evidence type="ECO:0000256" key="8">
    <source>
        <dbReference type="SAM" id="Phobius"/>
    </source>
</evidence>